<dbReference type="GeneID" id="5478716"/>
<reference evidence="4 5" key="1">
    <citation type="journal article" date="2007" name="PLoS Pathog.">
        <title>Genome sequence of Babesia bovis and comparative analysis of apicomplexan hemoprotozoa.</title>
        <authorList>
            <person name="Brayton K.A."/>
            <person name="Lau A.O.T."/>
            <person name="Herndon D.R."/>
            <person name="Hannick L."/>
            <person name="Kappmeyer L.S."/>
            <person name="Berens S.J."/>
            <person name="Bidwell S.L."/>
            <person name="Brown W.C."/>
            <person name="Crabtree J."/>
            <person name="Fadrosh D."/>
            <person name="Feldblum T."/>
            <person name="Forberger H.A."/>
            <person name="Haas B.J."/>
            <person name="Howell J.M."/>
            <person name="Khouri H."/>
            <person name="Koo H."/>
            <person name="Mann D.J."/>
            <person name="Norimine J."/>
            <person name="Paulsen I.T."/>
            <person name="Radune D."/>
            <person name="Ren Q."/>
            <person name="Smith R.K. Jr."/>
            <person name="Suarez C.E."/>
            <person name="White O."/>
            <person name="Wortman J.R."/>
            <person name="Knowles D.P. Jr."/>
            <person name="McElwain T.F."/>
            <person name="Nene V.M."/>
        </authorList>
    </citation>
    <scope>NUCLEOTIDE SEQUENCE [LARGE SCALE GENOMIC DNA]</scope>
    <source>
        <strain evidence="4">T2Bo</strain>
    </source>
</reference>
<dbReference type="InterPro" id="IPR001680">
    <property type="entry name" value="WD40_rpt"/>
</dbReference>
<evidence type="ECO:0000256" key="1">
    <source>
        <dbReference type="ARBA" id="ARBA00022574"/>
    </source>
</evidence>
<dbReference type="SUPFAM" id="SSF50978">
    <property type="entry name" value="WD40 repeat-like"/>
    <property type="match status" value="1"/>
</dbReference>
<evidence type="ECO:0000256" key="3">
    <source>
        <dbReference type="PROSITE-ProRule" id="PRU00221"/>
    </source>
</evidence>
<dbReference type="GO" id="GO:0080008">
    <property type="term" value="C:Cul4-RING E3 ubiquitin ligase complex"/>
    <property type="evidence" value="ECO:0007669"/>
    <property type="project" value="TreeGrafter"/>
</dbReference>
<feature type="repeat" description="WD" evidence="3">
    <location>
        <begin position="715"/>
        <end position="747"/>
    </location>
</feature>
<evidence type="ECO:0000256" key="2">
    <source>
        <dbReference type="ARBA" id="ARBA00022737"/>
    </source>
</evidence>
<name>A7AQU5_BABBO</name>
<dbReference type="STRING" id="5865.A7AQU5"/>
<dbReference type="InterPro" id="IPR015943">
    <property type="entry name" value="WD40/YVTN_repeat-like_dom_sf"/>
</dbReference>
<dbReference type="PROSITE" id="PS50294">
    <property type="entry name" value="WD_REPEATS_REGION"/>
    <property type="match status" value="1"/>
</dbReference>
<dbReference type="SUPFAM" id="SSF48452">
    <property type="entry name" value="TPR-like"/>
    <property type="match status" value="1"/>
</dbReference>
<keyword evidence="1 3" id="KW-0853">WD repeat</keyword>
<dbReference type="OMA" id="ENVNCVQ"/>
<dbReference type="Gene3D" id="2.130.10.10">
    <property type="entry name" value="YVTN repeat-like/Quinoprotein amine dehydrogenase"/>
    <property type="match status" value="3"/>
</dbReference>
<dbReference type="PANTHER" id="PTHR15574">
    <property type="entry name" value="WD REPEAT DOMAIN-CONTAINING FAMILY"/>
    <property type="match status" value="1"/>
</dbReference>
<dbReference type="PANTHER" id="PTHR15574:SF40">
    <property type="entry name" value="WD AND TETRATRICOPEPTIDE REPEATS PROTEIN 1"/>
    <property type="match status" value="1"/>
</dbReference>
<accession>A7AQU5</accession>
<dbReference type="GO" id="GO:0005737">
    <property type="term" value="C:cytoplasm"/>
    <property type="evidence" value="ECO:0007669"/>
    <property type="project" value="TreeGrafter"/>
</dbReference>
<organism evidence="4 5">
    <name type="scientific">Babesia bovis</name>
    <dbReference type="NCBI Taxonomy" id="5865"/>
    <lineage>
        <taxon>Eukaryota</taxon>
        <taxon>Sar</taxon>
        <taxon>Alveolata</taxon>
        <taxon>Apicomplexa</taxon>
        <taxon>Aconoidasida</taxon>
        <taxon>Piroplasmida</taxon>
        <taxon>Babesiidae</taxon>
        <taxon>Babesia</taxon>
    </lineage>
</organism>
<reference evidence="5" key="2">
    <citation type="journal article" date="2020" name="Data Brief">
        <title>Transcriptome dataset of Babesia bovis life stages within vertebrate and invertebrate hosts.</title>
        <authorList>
            <person name="Ueti M.W."/>
            <person name="Johnson W.C."/>
            <person name="Kappmeyer L.S."/>
            <person name="Herndon D.R."/>
            <person name="Mousel M.R."/>
            <person name="Reif K.E."/>
            <person name="Taus N.S."/>
            <person name="Ifeonu O.O."/>
            <person name="Silva J.C."/>
            <person name="Suarez C.E."/>
            <person name="Brayton K.A."/>
        </authorList>
    </citation>
    <scope>NUCLEOTIDE SEQUENCE [LARGE SCALE GENOMIC DNA]</scope>
</reference>
<dbReference type="EMBL" id="AAXT01000002">
    <property type="protein sequence ID" value="EDO06914.1"/>
    <property type="molecule type" value="Genomic_DNA"/>
</dbReference>
<dbReference type="AlphaFoldDB" id="A7AQU5"/>
<dbReference type="InterPro" id="IPR036322">
    <property type="entry name" value="WD40_repeat_dom_sf"/>
</dbReference>
<dbReference type="Pfam" id="PF00400">
    <property type="entry name" value="WD40"/>
    <property type="match status" value="5"/>
</dbReference>
<comment type="caution">
    <text evidence="4">The sequence shown here is derived from an EMBL/GenBank/DDBJ whole genome shotgun (WGS) entry which is preliminary data.</text>
</comment>
<dbReference type="VEuPathDB" id="PiroplasmaDB:BBOV_IV005530"/>
<evidence type="ECO:0000313" key="5">
    <source>
        <dbReference type="Proteomes" id="UP000002173"/>
    </source>
</evidence>
<sequence>MNILDHLQGRRRALDVGSGLPFRVSSIDDPSVPLGPLYARKLKHYSRLDVHRGCVNRLRWHVDGNILASVSDDLTIALTNVHESDASSVDTEEPMHSQSTSIPTDHTGNIFGVAFLDRGFRIATGARDSKVCINDVHHRRSISCYSCHRGSVKQILNDHRSDFVFYSAGYDGTVRQFDVREHHHCERNCRNVIINMSQANDRRLVNPLRRKHSWATVVNGMAPAAASAWVDTAYRESQWAAQAYDGTEVKAIALNPVQPELLAVAASDTLVRVFDRRKLSLGHASNDGISVNFTMPILDQIYMPKHFWSDQNNKFATYLAWSPNGERLAVTYEGEHVYLFDRHFNSVGGIDVSRSVVGVCNFDVEDDVDHLTFRIRDMETHYAKCYDVACAQRNLPRLIYLLLYRDHMGDALLCETMARAAFSLNPQDPVLLFRRIQANLRLDNYYLARTLCTRGARLFPRHANDFIHIRNLCLLLSNKDRLEGSSHQITTALKSICSSRHITSPKTDLGLKDMDESSNHDSDGSDDDFHCSNFATFRYSIACWRRWPKPETCLEIDEHLRASDSDIHFDDSASEPDSDDESHTLEFSHQMTMDNQNTFTYSVRGTMDYPPADRMLNMHHYFSYDAPEMGSHDYRQDLLYEQYPIPYMDEHALYKCIEAPSWRPRSGCLRFWGHCNFGTDIAEVNFWGNDVLVSGSADGTVYLYDVDTGHILDIIKAHNENVNCVQVNSQGTLLATSGIDHHIQVWSPYGELNRITVGVITRA</sequence>
<dbReference type="SMART" id="SM00320">
    <property type="entry name" value="WD40"/>
    <property type="match status" value="7"/>
</dbReference>
<dbReference type="FunCoup" id="A7AQU5">
    <property type="interactions" value="72"/>
</dbReference>
<evidence type="ECO:0000313" key="4">
    <source>
        <dbReference type="EMBL" id="EDO06914.1"/>
    </source>
</evidence>
<dbReference type="PROSITE" id="PS50082">
    <property type="entry name" value="WD_REPEATS_2"/>
    <property type="match status" value="1"/>
</dbReference>
<dbReference type="eggNOG" id="KOG1310">
    <property type="taxonomic scope" value="Eukaryota"/>
</dbReference>
<dbReference type="InterPro" id="IPR011990">
    <property type="entry name" value="TPR-like_helical_dom_sf"/>
</dbReference>
<proteinExistence type="predicted"/>
<dbReference type="KEGG" id="bbo:BBOV_IV005530"/>
<reference evidence="5" key="3">
    <citation type="journal article" date="2021" name="Int. J. Parasitol.">
        <title>Comparative analysis of gene expression between Babesia bovis blood stages and kinetes allowed by improved genome annotation.</title>
        <authorList>
            <person name="Ueti M.W."/>
            <person name="Johnson W.C."/>
            <person name="Kappmeyer L.S."/>
            <person name="Herndon D.R."/>
            <person name="Mousel M.R."/>
            <person name="Reif K.E."/>
            <person name="Taus N.S."/>
            <person name="Ifeonu O.O."/>
            <person name="Silva J.C."/>
            <person name="Suarez C.E."/>
            <person name="Brayton K.A."/>
        </authorList>
    </citation>
    <scope>NUCLEOTIDE SEQUENCE [LARGE SCALE GENOMIC DNA]</scope>
</reference>
<dbReference type="InterPro" id="IPR045151">
    <property type="entry name" value="DCAF8"/>
</dbReference>
<keyword evidence="2" id="KW-0677">Repeat</keyword>
<dbReference type="GO" id="GO:0045717">
    <property type="term" value="P:negative regulation of fatty acid biosynthetic process"/>
    <property type="evidence" value="ECO:0007669"/>
    <property type="project" value="TreeGrafter"/>
</dbReference>
<dbReference type="Proteomes" id="UP000002173">
    <property type="component" value="Unassembled WGS sequence"/>
</dbReference>
<keyword evidence="5" id="KW-1185">Reference proteome</keyword>
<dbReference type="InParanoid" id="A7AQU5"/>
<protein>
    <submittedName>
        <fullName evidence="4">WD domain, G-beta repeat containing protein</fullName>
    </submittedName>
</protein>
<gene>
    <name evidence="4" type="ORF">BBOV_IV005530</name>
</gene>